<dbReference type="InterPro" id="IPR002745">
    <property type="entry name" value="Ptrans_KptA/Tpt1"/>
</dbReference>
<protein>
    <recommendedName>
        <fullName evidence="5">Probable RNA 2'-phosphotransferase</fullName>
        <ecNumber evidence="5">2.7.1.-</ecNumber>
    </recommendedName>
</protein>
<dbReference type="Proteomes" id="UP000285757">
    <property type="component" value="Unassembled WGS sequence"/>
</dbReference>
<evidence type="ECO:0000256" key="2">
    <source>
        <dbReference type="ARBA" id="ARBA00022679"/>
    </source>
</evidence>
<dbReference type="Gene3D" id="3.20.170.30">
    <property type="match status" value="1"/>
</dbReference>
<proteinExistence type="inferred from homology"/>
<dbReference type="InterPro" id="IPR042081">
    <property type="entry name" value="RNA_2'-PTrans_C"/>
</dbReference>
<evidence type="ECO:0000313" key="6">
    <source>
        <dbReference type="EMBL" id="RON67867.1"/>
    </source>
</evidence>
<gene>
    <name evidence="5" type="primary">kptA</name>
    <name evidence="6" type="ORF">BK671_13040</name>
</gene>
<dbReference type="PANTHER" id="PTHR12684">
    <property type="entry name" value="PUTATIVE PHOSPHOTRANSFERASE"/>
    <property type="match status" value="1"/>
</dbReference>
<dbReference type="NCBIfam" id="NF002014">
    <property type="entry name" value="PRK00819.1-4"/>
    <property type="match status" value="1"/>
</dbReference>
<evidence type="ECO:0000256" key="5">
    <source>
        <dbReference type="HAMAP-Rule" id="MF_00299"/>
    </source>
</evidence>
<accession>A0A423LHU1</accession>
<keyword evidence="3 5" id="KW-0520">NAD</keyword>
<comment type="caution">
    <text evidence="6">The sequence shown here is derived from an EMBL/GenBank/DDBJ whole genome shotgun (WGS) entry which is preliminary data.</text>
</comment>
<dbReference type="GO" id="GO:0006388">
    <property type="term" value="P:tRNA splicing, via endonucleolytic cleavage and ligation"/>
    <property type="evidence" value="ECO:0007669"/>
    <property type="project" value="UniProtKB-UniRule"/>
</dbReference>
<dbReference type="PANTHER" id="PTHR12684:SF2">
    <property type="entry name" value="TRNA 2'-PHOSPHOTRANSFERASE 1"/>
    <property type="match status" value="1"/>
</dbReference>
<sequence>MSKKLLDETSKFLSFVLRHEPQAIGLTLDSEGWANIEALISGAARDGRTLDRALIDTVVASSDKKRFSISADGQQIRAVQGHSTQSVDLQLEEKQPPETLYHGTATRFMDSINQQGLIPGSRHHVHLSQETTTASAVGQRYGTVVILKVAARQMQEQGFKFYQAENGVWLTEQVPVRFISTLQLSGHPKQL</sequence>
<dbReference type="InterPro" id="IPR022928">
    <property type="entry name" value="RNA_2'-PTrans_KptA"/>
</dbReference>
<comment type="function">
    <text evidence="4 5">Removes the 2'-phosphate from RNA via an intermediate in which the phosphate is ADP-ribosylated by NAD followed by a presumed transesterification to release the RNA and generate ADP-ribose 1''-2''-cyclic phosphate (APPR&gt;P). May function as an ADP-ribosylase.</text>
</comment>
<dbReference type="GO" id="GO:0003950">
    <property type="term" value="F:NAD+ poly-ADP-ribosyltransferase activity"/>
    <property type="evidence" value="ECO:0007669"/>
    <property type="project" value="InterPro"/>
</dbReference>
<evidence type="ECO:0000256" key="4">
    <source>
        <dbReference type="ARBA" id="ARBA00025212"/>
    </source>
</evidence>
<dbReference type="SUPFAM" id="SSF56399">
    <property type="entry name" value="ADP-ribosylation"/>
    <property type="match status" value="1"/>
</dbReference>
<organism evidence="6 7">
    <name type="scientific">Pseudomonas fluorescens</name>
    <dbReference type="NCBI Taxonomy" id="294"/>
    <lineage>
        <taxon>Bacteria</taxon>
        <taxon>Pseudomonadati</taxon>
        <taxon>Pseudomonadota</taxon>
        <taxon>Gammaproteobacteria</taxon>
        <taxon>Pseudomonadales</taxon>
        <taxon>Pseudomonadaceae</taxon>
        <taxon>Pseudomonas</taxon>
    </lineage>
</organism>
<dbReference type="InterPro" id="IPR042080">
    <property type="entry name" value="RNA_2'-PTrans_N"/>
</dbReference>
<evidence type="ECO:0000256" key="3">
    <source>
        <dbReference type="ARBA" id="ARBA00023027"/>
    </source>
</evidence>
<dbReference type="EMBL" id="MOBU01000009">
    <property type="protein sequence ID" value="RON67867.1"/>
    <property type="molecule type" value="Genomic_DNA"/>
</dbReference>
<dbReference type="GO" id="GO:0000215">
    <property type="term" value="F:tRNA 2'-phosphotransferase activity"/>
    <property type="evidence" value="ECO:0007669"/>
    <property type="project" value="TreeGrafter"/>
</dbReference>
<dbReference type="Pfam" id="PF01885">
    <property type="entry name" value="PTS_2-RNA"/>
    <property type="match status" value="1"/>
</dbReference>
<evidence type="ECO:0000313" key="7">
    <source>
        <dbReference type="Proteomes" id="UP000285757"/>
    </source>
</evidence>
<name>A0A423LHU1_PSEFL</name>
<evidence type="ECO:0000256" key="1">
    <source>
        <dbReference type="ARBA" id="ARBA00009836"/>
    </source>
</evidence>
<dbReference type="NCBIfam" id="NF002012">
    <property type="entry name" value="PRK00819.1-1"/>
    <property type="match status" value="1"/>
</dbReference>
<dbReference type="EC" id="2.7.1.-" evidence="5"/>
<dbReference type="AlphaFoldDB" id="A0A423LHU1"/>
<keyword evidence="2 5" id="KW-0808">Transferase</keyword>
<dbReference type="Gene3D" id="1.10.10.970">
    <property type="entry name" value="RNA 2'-phosphotransferase, Tpt1/KptA family, N-terminal domain"/>
    <property type="match status" value="1"/>
</dbReference>
<dbReference type="RefSeq" id="WP_123532566.1">
    <property type="nucleotide sequence ID" value="NZ_MOBU01000009.1"/>
</dbReference>
<comment type="similarity">
    <text evidence="1 5">Belongs to the KptA/TPT1 family.</text>
</comment>
<dbReference type="HAMAP" id="MF_00299">
    <property type="entry name" value="KptA"/>
    <property type="match status" value="1"/>
</dbReference>
<reference evidence="6 7" key="1">
    <citation type="submission" date="2016-10" db="EMBL/GenBank/DDBJ databases">
        <title>Comparative genome analysis of multiple Pseudomonas spp. focuses on biocontrol and plant growth promoting traits.</title>
        <authorList>
            <person name="Tao X.-Y."/>
            <person name="Taylor C.G."/>
        </authorList>
    </citation>
    <scope>NUCLEOTIDE SEQUENCE [LARGE SCALE GENOMIC DNA]</scope>
    <source>
        <strain evidence="6 7">24D3</strain>
    </source>
</reference>